<dbReference type="Pfam" id="PF01301">
    <property type="entry name" value="Glyco_hydro_35"/>
    <property type="match status" value="1"/>
</dbReference>
<dbReference type="Pfam" id="PF21467">
    <property type="entry name" value="BetaGal_gal-bd"/>
    <property type="match status" value="1"/>
</dbReference>
<reference evidence="6 7" key="1">
    <citation type="submission" date="2015-12" db="EMBL/GenBank/DDBJ databases">
        <title>The genome of Folsomia candida.</title>
        <authorList>
            <person name="Faddeeva A."/>
            <person name="Derks M.F."/>
            <person name="Anvar Y."/>
            <person name="Smit S."/>
            <person name="Van Straalen N."/>
            <person name="Roelofs D."/>
        </authorList>
    </citation>
    <scope>NUCLEOTIDE SEQUENCE [LARGE SCALE GENOMIC DNA]</scope>
    <source>
        <strain evidence="6 7">VU population</strain>
        <tissue evidence="6">Whole body</tissue>
    </source>
</reference>
<feature type="domain" description="Beta-galactosidase galactose-binding" evidence="5">
    <location>
        <begin position="185"/>
        <end position="242"/>
    </location>
</feature>
<dbReference type="Proteomes" id="UP000198287">
    <property type="component" value="Unassembled WGS sequence"/>
</dbReference>
<dbReference type="GO" id="GO:0004553">
    <property type="term" value="F:hydrolase activity, hydrolyzing O-glycosyl compounds"/>
    <property type="evidence" value="ECO:0007669"/>
    <property type="project" value="InterPro"/>
</dbReference>
<proteinExistence type="predicted"/>
<dbReference type="InterPro" id="IPR048912">
    <property type="entry name" value="BetaGal1-like_ABD1"/>
</dbReference>
<dbReference type="InterPro" id="IPR031330">
    <property type="entry name" value="Gly_Hdrlase_35_cat"/>
</dbReference>
<dbReference type="InterPro" id="IPR048913">
    <property type="entry name" value="BetaGal_gal-bd"/>
</dbReference>
<keyword evidence="2" id="KW-0326">Glycosidase</keyword>
<name>A0A226DKH1_FOLCA</name>
<dbReference type="PRINTS" id="PR00742">
    <property type="entry name" value="GLHYDRLASE35"/>
</dbReference>
<gene>
    <name evidence="6" type="ORF">Fcan01_20439</name>
</gene>
<accession>A0A226DKH1</accession>
<protein>
    <submittedName>
        <fullName evidence="6">Beta-galactosidase-1-like protein 2</fullName>
    </submittedName>
</protein>
<keyword evidence="1" id="KW-0378">Hydrolase</keyword>
<comment type="caution">
    <text evidence="6">The sequence shown here is derived from an EMBL/GenBank/DDBJ whole genome shotgun (WGS) entry which is preliminary data.</text>
</comment>
<organism evidence="6 7">
    <name type="scientific">Folsomia candida</name>
    <name type="common">Springtail</name>
    <dbReference type="NCBI Taxonomy" id="158441"/>
    <lineage>
        <taxon>Eukaryota</taxon>
        <taxon>Metazoa</taxon>
        <taxon>Ecdysozoa</taxon>
        <taxon>Arthropoda</taxon>
        <taxon>Hexapoda</taxon>
        <taxon>Collembola</taxon>
        <taxon>Entomobryomorpha</taxon>
        <taxon>Isotomoidea</taxon>
        <taxon>Isotomidae</taxon>
        <taxon>Proisotominae</taxon>
        <taxon>Folsomia</taxon>
    </lineage>
</organism>
<dbReference type="OMA" id="NWISTMA"/>
<dbReference type="GO" id="GO:0005975">
    <property type="term" value="P:carbohydrate metabolic process"/>
    <property type="evidence" value="ECO:0007669"/>
    <property type="project" value="InterPro"/>
</dbReference>
<dbReference type="STRING" id="158441.A0A226DKH1"/>
<dbReference type="EMBL" id="LNIX01000019">
    <property type="protein sequence ID" value="OXA44696.1"/>
    <property type="molecule type" value="Genomic_DNA"/>
</dbReference>
<feature type="domain" description="Glycoside hydrolase 35 catalytic" evidence="3">
    <location>
        <begin position="11"/>
        <end position="57"/>
    </location>
</feature>
<dbReference type="InterPro" id="IPR001944">
    <property type="entry name" value="Glycoside_Hdrlase_35"/>
</dbReference>
<dbReference type="Pfam" id="PF21317">
    <property type="entry name" value="BetaGal_ABD_1"/>
    <property type="match status" value="1"/>
</dbReference>
<dbReference type="InterPro" id="IPR008979">
    <property type="entry name" value="Galactose-bd-like_sf"/>
</dbReference>
<keyword evidence="7" id="KW-1185">Reference proteome</keyword>
<sequence>MSWLLTVFQENLEVIFNNFNGSVNYYMYHGGTSFGFLAGANVIPFFPNYLPDVSSYASLLCLPLISSPLRLQCATVNGQVQSNPPNNVAQLATDFGYWTRATQQQTLRLDSVTVRNVDLLVENMGRVNFGDPSNFEYQKGLQEGNIVIDGQLMTQIETMALEFKSDWVKSLTGWTPIEGAVTGPVLIQSTFEVDNPTDTWLNMRGWHKGIVFLNGFNLGRYFKIGPPHTLYVPAPLLKIGTNTITIFEQYQPDTQITFSATPILGNFQL</sequence>
<evidence type="ECO:0000259" key="5">
    <source>
        <dbReference type="Pfam" id="PF21467"/>
    </source>
</evidence>
<dbReference type="PANTHER" id="PTHR23421">
    <property type="entry name" value="BETA-GALACTOSIDASE RELATED"/>
    <property type="match status" value="1"/>
</dbReference>
<evidence type="ECO:0000256" key="2">
    <source>
        <dbReference type="ARBA" id="ARBA00023295"/>
    </source>
</evidence>
<evidence type="ECO:0000256" key="1">
    <source>
        <dbReference type="ARBA" id="ARBA00022801"/>
    </source>
</evidence>
<dbReference type="SUPFAM" id="SSF49785">
    <property type="entry name" value="Galactose-binding domain-like"/>
    <property type="match status" value="1"/>
</dbReference>
<feature type="domain" description="Beta-galactosidase 1-like first all-beta" evidence="4">
    <location>
        <begin position="96"/>
        <end position="161"/>
    </location>
</feature>
<evidence type="ECO:0000259" key="3">
    <source>
        <dbReference type="Pfam" id="PF01301"/>
    </source>
</evidence>
<evidence type="ECO:0000259" key="4">
    <source>
        <dbReference type="Pfam" id="PF21317"/>
    </source>
</evidence>
<evidence type="ECO:0000313" key="7">
    <source>
        <dbReference type="Proteomes" id="UP000198287"/>
    </source>
</evidence>
<dbReference type="AlphaFoldDB" id="A0A226DKH1"/>
<dbReference type="OrthoDB" id="1657402at2759"/>
<dbReference type="Gene3D" id="2.60.120.260">
    <property type="entry name" value="Galactose-binding domain-like"/>
    <property type="match status" value="2"/>
</dbReference>
<evidence type="ECO:0000313" key="6">
    <source>
        <dbReference type="EMBL" id="OXA44696.1"/>
    </source>
</evidence>